<dbReference type="CTD" id="36339022"/>
<comment type="caution">
    <text evidence="1">The sequence shown here is derived from an EMBL/GenBank/DDBJ whole genome shotgun (WGS) entry which is preliminary data.</text>
</comment>
<evidence type="ECO:0000313" key="1">
    <source>
        <dbReference type="EMBL" id="EUB61761.1"/>
    </source>
</evidence>
<reference evidence="1 2" key="1">
    <citation type="journal article" date="2013" name="Nat. Genet.">
        <title>The genome of the hydatid tapeworm Echinococcus granulosus.</title>
        <authorList>
            <person name="Zheng H."/>
            <person name="Zhang W."/>
            <person name="Zhang L."/>
            <person name="Zhang Z."/>
            <person name="Li J."/>
            <person name="Lu G."/>
            <person name="Zhu Y."/>
            <person name="Wang Y."/>
            <person name="Huang Y."/>
            <person name="Liu J."/>
            <person name="Kang H."/>
            <person name="Chen J."/>
            <person name="Wang L."/>
            <person name="Chen A."/>
            <person name="Yu S."/>
            <person name="Gao Z."/>
            <person name="Jin L."/>
            <person name="Gu W."/>
            <person name="Wang Z."/>
            <person name="Zhao L."/>
            <person name="Shi B."/>
            <person name="Wen H."/>
            <person name="Lin R."/>
            <person name="Jones M.K."/>
            <person name="Brejova B."/>
            <person name="Vinar T."/>
            <person name="Zhao G."/>
            <person name="McManus D.P."/>
            <person name="Chen Z."/>
            <person name="Zhou Y."/>
            <person name="Wang S."/>
        </authorList>
    </citation>
    <scope>NUCLEOTIDE SEQUENCE [LARGE SCALE GENOMIC DNA]</scope>
</reference>
<accession>W6UKS1</accession>
<sequence>MSADGLVKQFDLNEEIVKDRCTKFRKTALLMQTENNNHHSDGYLMPPPCSWQSTNLSINQNVLLRQCPLTHWCLTKRDSFCASVITVCPSIVEPTNIVLIISKPSPRTAQCSELHLHKIAQALICWRPTRNPSTDTTRCNSKPHKEDVLHLLLILSHPSFTSASSSSPFSFFTREILADNHTKSKVNRVTKTIGRLQLRRSPLPSRRVRTHALAVSSFALTHTRRSIQPPVMTSSPIDYRAGRPMGSRTLAHCKLQFIIPGDDCSKAGATYGIVACQTLRLPDNEKHFAFKGPTLIG</sequence>
<organism evidence="1 2">
    <name type="scientific">Echinococcus granulosus</name>
    <name type="common">Hydatid tapeworm</name>
    <dbReference type="NCBI Taxonomy" id="6210"/>
    <lineage>
        <taxon>Eukaryota</taxon>
        <taxon>Metazoa</taxon>
        <taxon>Spiralia</taxon>
        <taxon>Lophotrochozoa</taxon>
        <taxon>Platyhelminthes</taxon>
        <taxon>Cestoda</taxon>
        <taxon>Eucestoda</taxon>
        <taxon>Cyclophyllidea</taxon>
        <taxon>Taeniidae</taxon>
        <taxon>Echinococcus</taxon>
        <taxon>Echinococcus granulosus group</taxon>
    </lineage>
</organism>
<name>W6UKS1_ECHGR</name>
<dbReference type="EMBL" id="APAU02000017">
    <property type="protein sequence ID" value="EUB61761.1"/>
    <property type="molecule type" value="Genomic_DNA"/>
</dbReference>
<dbReference type="AlphaFoldDB" id="W6UKS1"/>
<dbReference type="RefSeq" id="XP_024352957.1">
    <property type="nucleotide sequence ID" value="XM_024492556.1"/>
</dbReference>
<dbReference type="GeneID" id="36339022"/>
<dbReference type="KEGG" id="egl:EGR_03307"/>
<dbReference type="Proteomes" id="UP000019149">
    <property type="component" value="Unassembled WGS sequence"/>
</dbReference>
<evidence type="ECO:0000313" key="2">
    <source>
        <dbReference type="Proteomes" id="UP000019149"/>
    </source>
</evidence>
<gene>
    <name evidence="1" type="ORF">EGR_03307</name>
</gene>
<keyword evidence="2" id="KW-1185">Reference proteome</keyword>
<proteinExistence type="predicted"/>
<protein>
    <submittedName>
        <fullName evidence="1">Uncharacterized protein</fullName>
    </submittedName>
</protein>